<comment type="caution">
    <text evidence="4">The sequence shown here is derived from an EMBL/GenBank/DDBJ whole genome shotgun (WGS) entry which is preliminary data.</text>
</comment>
<dbReference type="PANTHER" id="PTHR10357:SF210">
    <property type="entry name" value="MALTODEXTRIN GLUCOSIDASE"/>
    <property type="match status" value="1"/>
</dbReference>
<dbReference type="InterPro" id="IPR017853">
    <property type="entry name" value="GH"/>
</dbReference>
<dbReference type="InterPro" id="IPR045857">
    <property type="entry name" value="O16G_dom_2"/>
</dbReference>
<dbReference type="Pfam" id="PF00128">
    <property type="entry name" value="Alpha-amylase"/>
    <property type="match status" value="1"/>
</dbReference>
<dbReference type="SUPFAM" id="SSF81296">
    <property type="entry name" value="E set domains"/>
    <property type="match status" value="1"/>
</dbReference>
<sequence length="595" mass="69500">MNTSAVQHYSYDKFCYPLNKDELQLSIQTGNDITAVFLIFGDPFDFKFDGKDWEWQKTRVPMEDIKRLSDSIFWSVSVRPFFKRCKYFFEIHSCDEKKFFFEDGFYSEGQTDLQKNASPFMFPWMNEADIIKPASWAENTVWYQIFPARFCRSSSSAKEDYLPWAASDHAVTNEERYGGNIAGITEKLDYLEDLGINGLYLNPINLSVSQHKYDTKDYLQIDPDFGSEEDLIHMVKEAHRHSMHVMLDGVFNHSGWEFFAWQDLIQKREKSRYASWFMVNDYNFLPKPCDNAAKGFYYSFAFSDRMPKLNTNNPEVRDYFCSVCETWVKKYDIDAIRLDVANEISHAFCRELRERLQKIKPDFFIVGEIWNNSQPWLRGDEFDSVINYPLRTAIDHFASNPEKSVRFLEESLNQCLTQYARQTERVLINQMDSHDTIRLITKNDGNVDMTLLQFALILTLPGSACMYYGTEILLPGGKDPDCRRCMPWKEIEAGKFAEAHSFMRSLVRLRRKHAALRSDKFSFQYLSTDLSGKHRLVILRKFDEFSGETIDCIFNFGRLPFTLKGEFLPKEESILLSRNVDGNLLPPGAFIAIIK</sequence>
<name>A0A7W8G9J2_9SPIR</name>
<dbReference type="GO" id="GO:0004553">
    <property type="term" value="F:hydrolase activity, hydrolyzing O-glycosyl compounds"/>
    <property type="evidence" value="ECO:0007669"/>
    <property type="project" value="InterPro"/>
</dbReference>
<dbReference type="InterPro" id="IPR014756">
    <property type="entry name" value="Ig_E-set"/>
</dbReference>
<gene>
    <name evidence="4" type="ORF">HNP76_001732</name>
</gene>
<keyword evidence="5" id="KW-1185">Reference proteome</keyword>
<dbReference type="Proteomes" id="UP000518887">
    <property type="component" value="Unassembled WGS sequence"/>
</dbReference>
<keyword evidence="2 4" id="KW-0326">Glycosidase</keyword>
<dbReference type="Pfam" id="PF02903">
    <property type="entry name" value="Alpha-amylase_N"/>
    <property type="match status" value="1"/>
</dbReference>
<organism evidence="4 5">
    <name type="scientific">Treponema ruminis</name>
    <dbReference type="NCBI Taxonomy" id="744515"/>
    <lineage>
        <taxon>Bacteria</taxon>
        <taxon>Pseudomonadati</taxon>
        <taxon>Spirochaetota</taxon>
        <taxon>Spirochaetia</taxon>
        <taxon>Spirochaetales</taxon>
        <taxon>Treponemataceae</taxon>
        <taxon>Treponema</taxon>
    </lineage>
</organism>
<protein>
    <submittedName>
        <fullName evidence="4">Glycosidase</fullName>
    </submittedName>
</protein>
<dbReference type="InterPro" id="IPR006047">
    <property type="entry name" value="GH13_cat_dom"/>
</dbReference>
<dbReference type="GO" id="GO:0005975">
    <property type="term" value="P:carbohydrate metabolic process"/>
    <property type="evidence" value="ECO:0007669"/>
    <property type="project" value="InterPro"/>
</dbReference>
<accession>A0A7W8G9J2</accession>
<dbReference type="InterPro" id="IPR013783">
    <property type="entry name" value="Ig-like_fold"/>
</dbReference>
<reference evidence="4 5" key="1">
    <citation type="submission" date="2020-08" db="EMBL/GenBank/DDBJ databases">
        <title>Genomic Encyclopedia of Type Strains, Phase IV (KMG-IV): sequencing the most valuable type-strain genomes for metagenomic binning, comparative biology and taxonomic classification.</title>
        <authorList>
            <person name="Goeker M."/>
        </authorList>
    </citation>
    <scope>NUCLEOTIDE SEQUENCE [LARGE SCALE GENOMIC DNA]</scope>
    <source>
        <strain evidence="4 5">DSM 103462</strain>
    </source>
</reference>
<evidence type="ECO:0000256" key="1">
    <source>
        <dbReference type="ARBA" id="ARBA00022801"/>
    </source>
</evidence>
<evidence type="ECO:0000313" key="4">
    <source>
        <dbReference type="EMBL" id="MBB5226359.1"/>
    </source>
</evidence>
<dbReference type="EMBL" id="JACHFQ010000005">
    <property type="protein sequence ID" value="MBB5226359.1"/>
    <property type="molecule type" value="Genomic_DNA"/>
</dbReference>
<evidence type="ECO:0000313" key="5">
    <source>
        <dbReference type="Proteomes" id="UP000518887"/>
    </source>
</evidence>
<proteinExistence type="predicted"/>
<dbReference type="RefSeq" id="WP_184659539.1">
    <property type="nucleotide sequence ID" value="NZ_CP031518.1"/>
</dbReference>
<evidence type="ECO:0000259" key="3">
    <source>
        <dbReference type="SMART" id="SM00642"/>
    </source>
</evidence>
<dbReference type="SUPFAM" id="SSF51445">
    <property type="entry name" value="(Trans)glycosidases"/>
    <property type="match status" value="1"/>
</dbReference>
<dbReference type="CDD" id="cd02857">
    <property type="entry name" value="E_set_CDase_PDE_N"/>
    <property type="match status" value="1"/>
</dbReference>
<dbReference type="PANTHER" id="PTHR10357">
    <property type="entry name" value="ALPHA-AMYLASE FAMILY MEMBER"/>
    <property type="match status" value="1"/>
</dbReference>
<dbReference type="CDD" id="cd11338">
    <property type="entry name" value="AmyAc_CMD"/>
    <property type="match status" value="1"/>
</dbReference>
<dbReference type="InterPro" id="IPR004185">
    <property type="entry name" value="Glyco_hydro_13_lg-like_dom"/>
</dbReference>
<keyword evidence="1" id="KW-0378">Hydrolase</keyword>
<dbReference type="Gene3D" id="3.20.20.80">
    <property type="entry name" value="Glycosidases"/>
    <property type="match status" value="1"/>
</dbReference>
<dbReference type="Gene3D" id="3.90.400.10">
    <property type="entry name" value="Oligo-1,6-glucosidase, Domain 2"/>
    <property type="match status" value="1"/>
</dbReference>
<dbReference type="Gene3D" id="2.60.40.10">
    <property type="entry name" value="Immunoglobulins"/>
    <property type="match status" value="1"/>
</dbReference>
<dbReference type="SMART" id="SM00642">
    <property type="entry name" value="Aamy"/>
    <property type="match status" value="1"/>
</dbReference>
<dbReference type="AlphaFoldDB" id="A0A7W8G9J2"/>
<feature type="domain" description="Glycosyl hydrolase family 13 catalytic" evidence="3">
    <location>
        <begin position="144"/>
        <end position="510"/>
    </location>
</feature>
<evidence type="ECO:0000256" key="2">
    <source>
        <dbReference type="ARBA" id="ARBA00023295"/>
    </source>
</evidence>